<dbReference type="RefSeq" id="WP_211429069.1">
    <property type="nucleotide sequence ID" value="NZ_CP072648.1"/>
</dbReference>
<evidence type="ECO:0000313" key="2">
    <source>
        <dbReference type="Proteomes" id="UP000676506"/>
    </source>
</evidence>
<dbReference type="Pfam" id="PF05996">
    <property type="entry name" value="Fe_bilin_red"/>
    <property type="match status" value="1"/>
</dbReference>
<protein>
    <recommendedName>
        <fullName evidence="3">15,16-dihydrobiliverdin:ferredoxin oxidoreductase</fullName>
    </recommendedName>
</protein>
<sequence length="252" mass="27667">MTEPDFKDVVGWTLPDAQARLGGLGWQREVRPEMFRSARFDAGSKSLLVTADGWQMADGKLCGRYARIQTAAADVATLMIYPTASPDVLPVFACEWVVIGARAHVLVLDVECLGDDNAARQRARAALAPLFARYAPSLPPVDDPPQWFVDIREDWALLTSGDLACLSVARQAFQDYLEMTARALYEPWLATARAGDDHPVVRAYKEHHAAHSPAPALLSAKAGEQWTRTFLHAWHFGPVQPTTASQGNESSN</sequence>
<accession>A0ABX8BC16</accession>
<dbReference type="Gene3D" id="3.40.1500.20">
    <property type="match status" value="1"/>
</dbReference>
<reference evidence="1 2" key="1">
    <citation type="submission" date="2021-03" db="EMBL/GenBank/DDBJ databases">
        <title>Genomic and phenotypic characterization of Chloracidobacterium isolates provides evidence for multiple species.</title>
        <authorList>
            <person name="Saini M.K."/>
            <person name="Costas A.M.G."/>
            <person name="Tank M."/>
            <person name="Bryant D.A."/>
        </authorList>
    </citation>
    <scope>NUCLEOTIDE SEQUENCE [LARGE SCALE GENOMIC DNA]</scope>
    <source>
        <strain evidence="1 2">BV2-C</strain>
    </source>
</reference>
<gene>
    <name evidence="1" type="ORF">J8C06_01670</name>
</gene>
<dbReference type="EMBL" id="CP072648">
    <property type="protein sequence ID" value="QUW03178.1"/>
    <property type="molecule type" value="Genomic_DNA"/>
</dbReference>
<name>A0ABX8BC16_9BACT</name>
<keyword evidence="2" id="KW-1185">Reference proteome</keyword>
<dbReference type="Proteomes" id="UP000676506">
    <property type="component" value="Chromosome 1"/>
</dbReference>
<organism evidence="1 2">
    <name type="scientific">Chloracidobacterium validum</name>
    <dbReference type="NCBI Taxonomy" id="2821543"/>
    <lineage>
        <taxon>Bacteria</taxon>
        <taxon>Pseudomonadati</taxon>
        <taxon>Acidobacteriota</taxon>
        <taxon>Terriglobia</taxon>
        <taxon>Terriglobales</taxon>
        <taxon>Acidobacteriaceae</taxon>
        <taxon>Chloracidobacterium</taxon>
    </lineage>
</organism>
<proteinExistence type="predicted"/>
<evidence type="ECO:0008006" key="3">
    <source>
        <dbReference type="Google" id="ProtNLM"/>
    </source>
</evidence>
<evidence type="ECO:0000313" key="1">
    <source>
        <dbReference type="EMBL" id="QUW03178.1"/>
    </source>
</evidence>
<dbReference type="InterPro" id="IPR009249">
    <property type="entry name" value="Ferredoxin-dep_bilin_Rdtase"/>
</dbReference>